<evidence type="ECO:0000256" key="3">
    <source>
        <dbReference type="ARBA" id="ARBA00022723"/>
    </source>
</evidence>
<evidence type="ECO:0000256" key="4">
    <source>
        <dbReference type="ARBA" id="ARBA00022801"/>
    </source>
</evidence>
<accession>A0L7G1</accession>
<dbReference type="CDD" id="cd01286">
    <property type="entry name" value="deoxycytidylate_deaminase"/>
    <property type="match status" value="1"/>
</dbReference>
<dbReference type="GO" id="GO:0005737">
    <property type="term" value="C:cytoplasm"/>
    <property type="evidence" value="ECO:0007669"/>
    <property type="project" value="TreeGrafter"/>
</dbReference>
<gene>
    <name evidence="9" type="ordered locus">Mmc1_1393</name>
</gene>
<feature type="binding site" evidence="7">
    <location>
        <position position="105"/>
    </location>
    <ligand>
        <name>Zn(2+)</name>
        <dbReference type="ChEBI" id="CHEBI:29105"/>
        <note>catalytic</note>
    </ligand>
</feature>
<dbReference type="Gene3D" id="3.40.140.10">
    <property type="entry name" value="Cytidine Deaminase, domain 2"/>
    <property type="match status" value="1"/>
</dbReference>
<evidence type="ECO:0000313" key="10">
    <source>
        <dbReference type="Proteomes" id="UP000002586"/>
    </source>
</evidence>
<dbReference type="InterPro" id="IPR016193">
    <property type="entry name" value="Cytidine_deaminase-like"/>
</dbReference>
<reference evidence="10" key="1">
    <citation type="journal article" date="2009" name="Appl. Environ. Microbiol.">
        <title>Complete genome sequence of the chemolithoautotrophic marine magnetotactic coccus strain MC-1.</title>
        <authorList>
            <person name="Schubbe S."/>
            <person name="Williams T.J."/>
            <person name="Xie G."/>
            <person name="Kiss H.E."/>
            <person name="Brettin T.S."/>
            <person name="Martinez D."/>
            <person name="Ross C.A."/>
            <person name="Schuler D."/>
            <person name="Cox B.L."/>
            <person name="Nealson K.H."/>
            <person name="Bazylinski D.A."/>
        </authorList>
    </citation>
    <scope>NUCLEOTIDE SEQUENCE [LARGE SCALE GENOMIC DNA]</scope>
    <source>
        <strain evidence="10">ATCC BAA-1437 / JCM 17883 / MC-1</strain>
    </source>
</reference>
<feature type="active site" description="Proton donor" evidence="6">
    <location>
        <position position="79"/>
    </location>
</feature>
<dbReference type="Proteomes" id="UP000002586">
    <property type="component" value="Chromosome"/>
</dbReference>
<dbReference type="EMBL" id="CP000471">
    <property type="protein sequence ID" value="ABK43904.1"/>
    <property type="molecule type" value="Genomic_DNA"/>
</dbReference>
<dbReference type="HOGENOM" id="CLU_047993_2_2_5"/>
<protein>
    <submittedName>
        <fullName evidence="9">CMP/dCMP deaminase, zinc-binding protein</fullName>
    </submittedName>
</protein>
<sequence length="167" mass="17917">MSRPSWDIHWMRVAKLAAEMSTCASGRRVGAVFVRDKRLLATGFNGVPSGYPHPTSCARREAGVPSGQGLGLCVCAHAEANGIANAGRHGIKLEGCRVYVTTHPCGACMGALANIGVKEVFYAEAYDDPRAKDIADYAGIVLHHIQDWQTAEMTTPEELTEAGCKRC</sequence>
<dbReference type="PANTHER" id="PTHR11086">
    <property type="entry name" value="DEOXYCYTIDYLATE DEAMINASE-RELATED"/>
    <property type="match status" value="1"/>
</dbReference>
<dbReference type="GO" id="GO:0008270">
    <property type="term" value="F:zinc ion binding"/>
    <property type="evidence" value="ECO:0007669"/>
    <property type="project" value="InterPro"/>
</dbReference>
<evidence type="ECO:0000256" key="2">
    <source>
        <dbReference type="ARBA" id="ARBA00006576"/>
    </source>
</evidence>
<name>A0L7G1_MAGMM</name>
<dbReference type="InterPro" id="IPR035105">
    <property type="entry name" value="Deoxycytidylate_deaminase_dom"/>
</dbReference>
<dbReference type="PROSITE" id="PS00903">
    <property type="entry name" value="CYT_DCMP_DEAMINASES_1"/>
    <property type="match status" value="1"/>
</dbReference>
<dbReference type="AlphaFoldDB" id="A0L7G1"/>
<organism evidence="9 10">
    <name type="scientific">Magnetococcus marinus (strain ATCC BAA-1437 / JCM 17883 / MC-1)</name>
    <dbReference type="NCBI Taxonomy" id="156889"/>
    <lineage>
        <taxon>Bacteria</taxon>
        <taxon>Pseudomonadati</taxon>
        <taxon>Pseudomonadota</taxon>
        <taxon>Magnetococcia</taxon>
        <taxon>Magnetococcales</taxon>
        <taxon>Magnetococcaceae</taxon>
        <taxon>Magnetococcus</taxon>
    </lineage>
</organism>
<dbReference type="eggNOG" id="COG2131">
    <property type="taxonomic scope" value="Bacteria"/>
</dbReference>
<keyword evidence="3 7" id="KW-0479">Metal-binding</keyword>
<feature type="binding site" evidence="7">
    <location>
        <position position="108"/>
    </location>
    <ligand>
        <name>Zn(2+)</name>
        <dbReference type="ChEBI" id="CHEBI:29105"/>
        <note>catalytic</note>
    </ligand>
</feature>
<feature type="binding site" evidence="7">
    <location>
        <position position="77"/>
    </location>
    <ligand>
        <name>Zn(2+)</name>
        <dbReference type="ChEBI" id="CHEBI:29105"/>
        <note>catalytic</note>
    </ligand>
</feature>
<comment type="similarity">
    <text evidence="2">Belongs to the cytidine and deoxycytidylate deaminase family.</text>
</comment>
<keyword evidence="4" id="KW-0378">Hydrolase</keyword>
<dbReference type="InterPro" id="IPR016192">
    <property type="entry name" value="APOBEC/CMP_deaminase_Zn-bd"/>
</dbReference>
<evidence type="ECO:0000256" key="5">
    <source>
        <dbReference type="ARBA" id="ARBA00022833"/>
    </source>
</evidence>
<dbReference type="InterPro" id="IPR016473">
    <property type="entry name" value="dCMP_deaminase"/>
</dbReference>
<proteinExistence type="inferred from homology"/>
<dbReference type="RefSeq" id="WP_011713057.1">
    <property type="nucleotide sequence ID" value="NC_008576.1"/>
</dbReference>
<dbReference type="PIRSF" id="PIRSF006019">
    <property type="entry name" value="dCMP_deaminase"/>
    <property type="match status" value="1"/>
</dbReference>
<dbReference type="GO" id="GO:0004132">
    <property type="term" value="F:dCMP deaminase activity"/>
    <property type="evidence" value="ECO:0007669"/>
    <property type="project" value="InterPro"/>
</dbReference>
<dbReference type="PANTHER" id="PTHR11086:SF18">
    <property type="entry name" value="DEOXYCYTIDYLATE DEAMINASE"/>
    <property type="match status" value="1"/>
</dbReference>
<dbReference type="InterPro" id="IPR015517">
    <property type="entry name" value="dCMP_deaminase-rel"/>
</dbReference>
<dbReference type="InterPro" id="IPR002125">
    <property type="entry name" value="CMP_dCMP_dom"/>
</dbReference>
<evidence type="ECO:0000259" key="8">
    <source>
        <dbReference type="PROSITE" id="PS51747"/>
    </source>
</evidence>
<reference evidence="9 10" key="2">
    <citation type="journal article" date="2012" name="Int. J. Syst. Evol. Microbiol.">
        <title>Magnetococcus marinus gen. nov., sp. nov., a marine, magnetotactic bacterium that represents a novel lineage (Magnetococcaceae fam. nov.; Magnetococcales ord. nov.) at the base of the Alphaproteobacteria.</title>
        <authorList>
            <person name="Bazylinski D.A."/>
            <person name="Williams T.J."/>
            <person name="Lefevre C.T."/>
            <person name="Berg R.J."/>
            <person name="Zhang C.L."/>
            <person name="Bowser S.S."/>
            <person name="Dean A.J."/>
            <person name="Beveridge T.J."/>
        </authorList>
    </citation>
    <scope>NUCLEOTIDE SEQUENCE [LARGE SCALE GENOMIC DNA]</scope>
    <source>
        <strain evidence="10">ATCC BAA-1437 / JCM 17883 / MC-1</strain>
    </source>
</reference>
<evidence type="ECO:0000256" key="7">
    <source>
        <dbReference type="PIRSR" id="PIRSR006019-2"/>
    </source>
</evidence>
<keyword evidence="10" id="KW-1185">Reference proteome</keyword>
<dbReference type="GO" id="GO:0006220">
    <property type="term" value="P:pyrimidine nucleotide metabolic process"/>
    <property type="evidence" value="ECO:0007669"/>
    <property type="project" value="InterPro"/>
</dbReference>
<dbReference type="PROSITE" id="PS51747">
    <property type="entry name" value="CYT_DCMP_DEAMINASES_2"/>
    <property type="match status" value="1"/>
</dbReference>
<dbReference type="KEGG" id="mgm:Mmc1_1393"/>
<dbReference type="Pfam" id="PF00383">
    <property type="entry name" value="dCMP_cyt_deam_1"/>
    <property type="match status" value="1"/>
</dbReference>
<evidence type="ECO:0000313" key="9">
    <source>
        <dbReference type="EMBL" id="ABK43904.1"/>
    </source>
</evidence>
<comment type="cofactor">
    <cofactor evidence="1 7">
        <name>Zn(2+)</name>
        <dbReference type="ChEBI" id="CHEBI:29105"/>
    </cofactor>
</comment>
<dbReference type="STRING" id="156889.Mmc1_1393"/>
<dbReference type="SUPFAM" id="SSF53927">
    <property type="entry name" value="Cytidine deaminase-like"/>
    <property type="match status" value="1"/>
</dbReference>
<feature type="domain" description="CMP/dCMP-type deaminase" evidence="8">
    <location>
        <begin position="5"/>
        <end position="166"/>
    </location>
</feature>
<evidence type="ECO:0000256" key="6">
    <source>
        <dbReference type="PIRSR" id="PIRSR006019-1"/>
    </source>
</evidence>
<keyword evidence="5 7" id="KW-0862">Zinc</keyword>
<evidence type="ECO:0000256" key="1">
    <source>
        <dbReference type="ARBA" id="ARBA00001947"/>
    </source>
</evidence>
<dbReference type="OrthoDB" id="9788517at2"/>